<feature type="non-terminal residue" evidence="2">
    <location>
        <position position="213"/>
    </location>
</feature>
<evidence type="ECO:0000313" key="3">
    <source>
        <dbReference type="Proteomes" id="UP000265618"/>
    </source>
</evidence>
<feature type="non-terminal residue" evidence="2">
    <location>
        <position position="1"/>
    </location>
</feature>
<dbReference type="AlphaFoldDB" id="A0A9K3GPW8"/>
<name>A0A9K3GPW8_9EUKA</name>
<reference evidence="2 3" key="1">
    <citation type="journal article" date="2018" name="PLoS ONE">
        <title>The draft genome of Kipferlia bialata reveals reductive genome evolution in fornicate parasites.</title>
        <authorList>
            <person name="Tanifuji G."/>
            <person name="Takabayashi S."/>
            <person name="Kume K."/>
            <person name="Takagi M."/>
            <person name="Nakayama T."/>
            <person name="Kamikawa R."/>
            <person name="Inagaki Y."/>
            <person name="Hashimoto T."/>
        </authorList>
    </citation>
    <scope>NUCLEOTIDE SEQUENCE [LARGE SCALE GENOMIC DNA]</scope>
    <source>
        <strain evidence="2">NY0173</strain>
    </source>
</reference>
<sequence length="213" mass="22925">SPFEYLCDFPLDVDVASHSFELAFGVINDTPVATDRVHTAGAPLLLQAAYAAGVCPEQVAEARLQHEERVIAADAERQERQEREAREYLKKRERERDGKKGKRDGAPRTKKGGRREKNDTAEKEEKRVRRPAANFVASSASTDKALSDASGYDAQQTVTVHSQNEVEALAASLLVSAAPFVPSTPSPSSSGIWAALPATSLLSASGPEAAQPK</sequence>
<organism evidence="2 3">
    <name type="scientific">Kipferlia bialata</name>
    <dbReference type="NCBI Taxonomy" id="797122"/>
    <lineage>
        <taxon>Eukaryota</taxon>
        <taxon>Metamonada</taxon>
        <taxon>Carpediemonas-like organisms</taxon>
        <taxon>Kipferlia</taxon>
    </lineage>
</organism>
<feature type="region of interest" description="Disordered" evidence="1">
    <location>
        <begin position="75"/>
        <end position="153"/>
    </location>
</feature>
<gene>
    <name evidence="2" type="ORF">KIPB_013792</name>
</gene>
<keyword evidence="3" id="KW-1185">Reference proteome</keyword>
<dbReference type="Proteomes" id="UP000265618">
    <property type="component" value="Unassembled WGS sequence"/>
</dbReference>
<dbReference type="EMBL" id="BDIP01006743">
    <property type="protein sequence ID" value="GIQ90838.1"/>
    <property type="molecule type" value="Genomic_DNA"/>
</dbReference>
<comment type="caution">
    <text evidence="2">The sequence shown here is derived from an EMBL/GenBank/DDBJ whole genome shotgun (WGS) entry which is preliminary data.</text>
</comment>
<evidence type="ECO:0000313" key="2">
    <source>
        <dbReference type="EMBL" id="GIQ90838.1"/>
    </source>
</evidence>
<proteinExistence type="predicted"/>
<protein>
    <submittedName>
        <fullName evidence="2">Uncharacterized protein</fullName>
    </submittedName>
</protein>
<feature type="compositionally biased region" description="Basic and acidic residues" evidence="1">
    <location>
        <begin position="115"/>
        <end position="127"/>
    </location>
</feature>
<evidence type="ECO:0000256" key="1">
    <source>
        <dbReference type="SAM" id="MobiDB-lite"/>
    </source>
</evidence>
<accession>A0A9K3GPW8</accession>
<feature type="compositionally biased region" description="Basic and acidic residues" evidence="1">
    <location>
        <begin position="75"/>
        <end position="107"/>
    </location>
</feature>